<protein>
    <submittedName>
        <fullName evidence="1">Uncharacterized protein</fullName>
    </submittedName>
</protein>
<accession>A0A5J4SEZ7</accession>
<reference evidence="1" key="1">
    <citation type="submission" date="2019-03" db="EMBL/GenBank/DDBJ databases">
        <title>Single cell metagenomics reveals metabolic interactions within the superorganism composed of flagellate Streblomastix strix and complex community of Bacteroidetes bacteria on its surface.</title>
        <authorList>
            <person name="Treitli S.C."/>
            <person name="Kolisko M."/>
            <person name="Husnik F."/>
            <person name="Keeling P."/>
            <person name="Hampl V."/>
        </authorList>
    </citation>
    <scope>NUCLEOTIDE SEQUENCE</scope>
    <source>
        <strain evidence="1">STM</strain>
    </source>
</reference>
<comment type="caution">
    <text evidence="1">The sequence shown here is derived from an EMBL/GenBank/DDBJ whole genome shotgun (WGS) entry which is preliminary data.</text>
</comment>
<dbReference type="EMBL" id="SNRY01000239">
    <property type="protein sequence ID" value="KAA6344025.1"/>
    <property type="molecule type" value="Genomic_DNA"/>
</dbReference>
<dbReference type="AlphaFoldDB" id="A0A5J4SEZ7"/>
<gene>
    <name evidence="1" type="ORF">EZS27_008324</name>
</gene>
<evidence type="ECO:0000313" key="1">
    <source>
        <dbReference type="EMBL" id="KAA6344025.1"/>
    </source>
</evidence>
<proteinExistence type="predicted"/>
<organism evidence="1">
    <name type="scientific">termite gut metagenome</name>
    <dbReference type="NCBI Taxonomy" id="433724"/>
    <lineage>
        <taxon>unclassified sequences</taxon>
        <taxon>metagenomes</taxon>
        <taxon>organismal metagenomes</taxon>
    </lineage>
</organism>
<sequence length="370" mass="42846">MLTKFLYIDDDKIKDAEDKVQGFEQEGCLKITTQQHKGTWEEQLKFIKNFNETSMDGLILDLRLDDFPNEKNERADFRGTSLAQEIRTRQKEKEFRSFPIVLFSANDKLKKSLENSGKDLFDICIDKSKVNAASFDIYTPRLISLAEGYKFLSGTKEVAKILDVDINVIDDRFLSELSQLLNNPVHIISQFIIYELIEKQGLLIDDQVLAARLGIDIENSQDWGKVIESLFSSKYSGAFSGGWQRWWALLVEKWWKDTIQAEPYLRSTPAEERVALIKNALKLDNLQSAQKIDKADSEEFWTVCKGYNLPLDPVDGLIIEGQEKLYPWQEPEYVSIDAALKRKNISEWKNVAKIEEEHLKELQETYKKSR</sequence>
<name>A0A5J4SEZ7_9ZZZZ</name>